<dbReference type="STRING" id="7868.ENSCMIP00000043381"/>
<feature type="compositionally biased region" description="Polar residues" evidence="3">
    <location>
        <begin position="706"/>
        <end position="718"/>
    </location>
</feature>
<dbReference type="GeneTree" id="ENSGT00940000166757"/>
<dbReference type="CDD" id="cd05509">
    <property type="entry name" value="Bromo_gcn5_like"/>
    <property type="match status" value="1"/>
</dbReference>
<dbReference type="SUPFAM" id="SSF47370">
    <property type="entry name" value="Bromodomain"/>
    <property type="match status" value="1"/>
</dbReference>
<dbReference type="InParanoid" id="A0A4W3JW74"/>
<dbReference type="PROSITE" id="PS50014">
    <property type="entry name" value="BROMODOMAIN_2"/>
    <property type="match status" value="1"/>
</dbReference>
<sequence length="1398" mass="158374">EFEDALLVDNWDFLEELISKLLRGCYQRKDICIENFHVYLEDIIRHRWELEEGKENPLQGIHFRALSSRVIVEMLHTLCDYRLDATDVFDLLKGLEADSLRVEALGEDSSGNLYWYFYGTRLYREELPPPKEKAVKNDKKKGMKLKEAGKTKKSRVLHKNIRAKRKAKNQKKRKPLCSLSKTSGRAVRVEKVEAFSKARSLQRGSGAAGNNVSPMKVCPEERGSWSLVCHTIEEWQSLADGFSNSQCCKERKLYKILCDNFIPEISNLIAQKDRQLHKRLVDIAPRRASDRLFVKRVHQAEMERQTILSRLGGSKMASRYYFQAQQMFTVQEIKQLEEEGRILAREERARRRQLREERATVMPSLRDHPKRKHIPKAHSPVTLEEADDEKPQVHYTDDEEYVSMYKVLDTVKAHKDAWPFLEPVAESYAPDYHKIIKEPMDLSTIERMLNAKQYNSKWTFISDFKLMFENCEKYNGRGNEYTLMARTVERCFNKAVVKYFPPDEAESDGDYQSETIWNKKEKHKSKASYVANEEVETPLKAPDQPLETPQINGFVDSHSASDFPQTVAEPVKEEEASEPQPCEKLLSPPQKQTVNEKARTISQPSANGFGESHRSSEVIHQSRTYTPGRAVMEPIRKRFQQQYRMQQQMLLNGPPSPGSVGVNSSSRQAASVPDNSLSHEPDSPNTATSVSIDSQGPVHSPICWSNRPSDSGLPQTREGTTSSQSGPNPSQQGTTQTAPPSGDSQATDLSQTQGPKWPGYLCHSIHPPQRQPPLGKPNPVLTQGVLMEHTGPAFHNELSAKPVAGNSVTPSPSPDTTQTHPYTCGPSLGYRGQYPSQDHVQNVPDPFQVSHRPVGQMSKRPHVEGKALEDSYSTALSTVQQQRHLVKEEEEKPAPNKIPQMGSSATSSHPRGTMGKRVEAERLDETVALRKDPEFLNHDTKEFKDCTSRNRTDSLLFSKKVEDLMKKYPSSGKQSEPNRAEIELKKKTLHQVTERPKSVSKKYESVHVQKTELDLSTTRKRNVKDRKADDNMVLKLPSTSNAETLSQNLLNGGCQIASSVQHRAPAVLLRHPQERPQFGPLSAYSHYLGCNPDTMQSAHPFVQHAPHLMIVHPMQEQASRFYQHPQQQQMPAQMNNLSYCPQETIQSSVLPDRAYLAGQPHIYSHSPLMFLRECSGQLQRSVQDRIEAASEQLMPERDQCKSVQEALARKRKHEAEERNLVSKLESNGEIAHKQSRPDHFDLDSHNAAQRQRVIRVASPAYDVSQITGGIYSQPQIPHPALYANAPTHTAQRLPYSQPYNPQLLRVHSVITSTSNHMGPHQVMNPVQMQLLNQSDTKPSPYPGAVIIQRPQFSSSGDLYMVRSLLPDYPVLKHTGRMDRDTIPQPQEKAASSLCMNQV</sequence>
<dbReference type="Ensembl" id="ENSCMIT00000044003.1">
    <property type="protein sequence ID" value="ENSCMIP00000043381.1"/>
    <property type="gene ID" value="ENSCMIG00000017988.1"/>
</dbReference>
<feature type="compositionally biased region" description="Low complexity" evidence="3">
    <location>
        <begin position="640"/>
        <end position="666"/>
    </location>
</feature>
<evidence type="ECO:0000256" key="3">
    <source>
        <dbReference type="SAM" id="MobiDB-lite"/>
    </source>
</evidence>
<dbReference type="InterPro" id="IPR018359">
    <property type="entry name" value="Bromodomain_CS"/>
</dbReference>
<keyword evidence="6" id="KW-1185">Reference proteome</keyword>
<feature type="region of interest" description="Disordered" evidence="3">
    <location>
        <begin position="802"/>
        <end position="838"/>
    </location>
</feature>
<dbReference type="Proteomes" id="UP000314986">
    <property type="component" value="Unassembled WGS sequence"/>
</dbReference>
<dbReference type="SMART" id="SM00297">
    <property type="entry name" value="BROMO"/>
    <property type="match status" value="1"/>
</dbReference>
<dbReference type="GO" id="GO:0090537">
    <property type="term" value="C:CERF complex"/>
    <property type="evidence" value="ECO:0007669"/>
    <property type="project" value="InterPro"/>
</dbReference>
<dbReference type="PANTHER" id="PTHR47092:SF1">
    <property type="entry name" value="CHROMATIN REMODELING REGULATOR CECR2"/>
    <property type="match status" value="1"/>
</dbReference>
<feature type="compositionally biased region" description="Polar residues" evidence="3">
    <location>
        <begin position="683"/>
        <end position="694"/>
    </location>
</feature>
<reference evidence="6" key="1">
    <citation type="journal article" date="2006" name="Science">
        <title>Ancient noncoding elements conserved in the human genome.</title>
        <authorList>
            <person name="Venkatesh B."/>
            <person name="Kirkness E.F."/>
            <person name="Loh Y.H."/>
            <person name="Halpern A.L."/>
            <person name="Lee A.P."/>
            <person name="Johnson J."/>
            <person name="Dandona N."/>
            <person name="Viswanathan L.D."/>
            <person name="Tay A."/>
            <person name="Venter J.C."/>
            <person name="Strausberg R.L."/>
            <person name="Brenner S."/>
        </authorList>
    </citation>
    <scope>NUCLEOTIDE SEQUENCE [LARGE SCALE GENOMIC DNA]</scope>
</reference>
<reference evidence="6" key="3">
    <citation type="journal article" date="2014" name="Nature">
        <title>Elephant shark genome provides unique insights into gnathostome evolution.</title>
        <authorList>
            <consortium name="International Elephant Shark Genome Sequencing Consortium"/>
            <person name="Venkatesh B."/>
            <person name="Lee A.P."/>
            <person name="Ravi V."/>
            <person name="Maurya A.K."/>
            <person name="Lian M.M."/>
            <person name="Swann J.B."/>
            <person name="Ohta Y."/>
            <person name="Flajnik M.F."/>
            <person name="Sutoh Y."/>
            <person name="Kasahara M."/>
            <person name="Hoon S."/>
            <person name="Gangu V."/>
            <person name="Roy S.W."/>
            <person name="Irimia M."/>
            <person name="Korzh V."/>
            <person name="Kondrychyn I."/>
            <person name="Lim Z.W."/>
            <person name="Tay B.H."/>
            <person name="Tohari S."/>
            <person name="Kong K.W."/>
            <person name="Ho S."/>
            <person name="Lorente-Galdos B."/>
            <person name="Quilez J."/>
            <person name="Marques-Bonet T."/>
            <person name="Raney B.J."/>
            <person name="Ingham P.W."/>
            <person name="Tay A."/>
            <person name="Hillier L.W."/>
            <person name="Minx P."/>
            <person name="Boehm T."/>
            <person name="Wilson R.K."/>
            <person name="Brenner S."/>
            <person name="Warren W.C."/>
        </authorList>
    </citation>
    <scope>NUCLEOTIDE SEQUENCE [LARGE SCALE GENOMIC DNA]</scope>
</reference>
<reference evidence="5" key="4">
    <citation type="submission" date="2025-08" db="UniProtKB">
        <authorList>
            <consortium name="Ensembl"/>
        </authorList>
    </citation>
    <scope>IDENTIFICATION</scope>
</reference>
<evidence type="ECO:0000313" key="5">
    <source>
        <dbReference type="Ensembl" id="ENSCMIP00000043381.1"/>
    </source>
</evidence>
<dbReference type="InterPro" id="IPR036427">
    <property type="entry name" value="Bromodomain-like_sf"/>
</dbReference>
<accession>A0A4W3JW74</accession>
<evidence type="ECO:0000256" key="2">
    <source>
        <dbReference type="PROSITE-ProRule" id="PRU00035"/>
    </source>
</evidence>
<feature type="region of interest" description="Disordered" evidence="3">
    <location>
        <begin position="887"/>
        <end position="915"/>
    </location>
</feature>
<feature type="compositionally biased region" description="Polar residues" evidence="3">
    <location>
        <begin position="735"/>
        <end position="754"/>
    </location>
</feature>
<organism evidence="5 6">
    <name type="scientific">Callorhinchus milii</name>
    <name type="common">Ghost shark</name>
    <dbReference type="NCBI Taxonomy" id="7868"/>
    <lineage>
        <taxon>Eukaryota</taxon>
        <taxon>Metazoa</taxon>
        <taxon>Chordata</taxon>
        <taxon>Craniata</taxon>
        <taxon>Vertebrata</taxon>
        <taxon>Chondrichthyes</taxon>
        <taxon>Holocephali</taxon>
        <taxon>Chimaeriformes</taxon>
        <taxon>Callorhinchidae</taxon>
        <taxon>Callorhinchus</taxon>
    </lineage>
</organism>
<proteinExistence type="predicted"/>
<feature type="compositionally biased region" description="Polar residues" evidence="3">
    <location>
        <begin position="901"/>
        <end position="910"/>
    </location>
</feature>
<dbReference type="GO" id="GO:0006338">
    <property type="term" value="P:chromatin remodeling"/>
    <property type="evidence" value="ECO:0007669"/>
    <property type="project" value="InterPro"/>
</dbReference>
<feature type="region of interest" description="Disordered" evidence="3">
    <location>
        <begin position="536"/>
        <end position="782"/>
    </location>
</feature>
<evidence type="ECO:0000256" key="1">
    <source>
        <dbReference type="ARBA" id="ARBA00023117"/>
    </source>
</evidence>
<reference evidence="6" key="2">
    <citation type="journal article" date="2007" name="PLoS Biol.">
        <title>Survey sequencing and comparative analysis of the elephant shark (Callorhinchus milii) genome.</title>
        <authorList>
            <person name="Venkatesh B."/>
            <person name="Kirkness E.F."/>
            <person name="Loh Y.H."/>
            <person name="Halpern A.L."/>
            <person name="Lee A.P."/>
            <person name="Johnson J."/>
            <person name="Dandona N."/>
            <person name="Viswanathan L.D."/>
            <person name="Tay A."/>
            <person name="Venter J.C."/>
            <person name="Strausberg R.L."/>
            <person name="Brenner S."/>
        </authorList>
    </citation>
    <scope>NUCLEOTIDE SEQUENCE [LARGE SCALE GENOMIC DNA]</scope>
</reference>
<protein>
    <submittedName>
        <fullName evidence="5">Cat eye syndrome critical region protein 2-like</fullName>
    </submittedName>
</protein>
<feature type="compositionally biased region" description="Polar residues" evidence="3">
    <location>
        <begin position="806"/>
        <end position="821"/>
    </location>
</feature>
<dbReference type="OMA" id="DIIRHRW"/>
<reference evidence="5" key="5">
    <citation type="submission" date="2025-09" db="UniProtKB">
        <authorList>
            <consortium name="Ensembl"/>
        </authorList>
    </citation>
    <scope>IDENTIFICATION</scope>
</reference>
<dbReference type="Pfam" id="PF00439">
    <property type="entry name" value="Bromodomain"/>
    <property type="match status" value="1"/>
</dbReference>
<keyword evidence="1 2" id="KW-0103">Bromodomain</keyword>
<feature type="region of interest" description="Disordered" evidence="3">
    <location>
        <begin position="131"/>
        <end position="159"/>
    </location>
</feature>
<feature type="compositionally biased region" description="Polar residues" evidence="3">
    <location>
        <begin position="667"/>
        <end position="676"/>
    </location>
</feature>
<dbReference type="PANTHER" id="PTHR47092">
    <property type="entry name" value="CAT EYE SYNDROME CRITICAL REGION PROTEIN 2"/>
    <property type="match status" value="1"/>
</dbReference>
<dbReference type="InterPro" id="IPR029614">
    <property type="entry name" value="CECR2"/>
</dbReference>
<dbReference type="PRINTS" id="PR00503">
    <property type="entry name" value="BROMODOMAIN"/>
</dbReference>
<feature type="compositionally biased region" description="Low complexity" evidence="3">
    <location>
        <begin position="719"/>
        <end position="734"/>
    </location>
</feature>
<dbReference type="InterPro" id="IPR001487">
    <property type="entry name" value="Bromodomain"/>
</dbReference>
<feature type="domain" description="Bromo" evidence="4">
    <location>
        <begin position="412"/>
        <end position="482"/>
    </location>
</feature>
<dbReference type="Gene3D" id="1.20.920.10">
    <property type="entry name" value="Bromodomain-like"/>
    <property type="match status" value="1"/>
</dbReference>
<name>A0A4W3JW74_CALMI</name>
<evidence type="ECO:0000259" key="4">
    <source>
        <dbReference type="PROSITE" id="PS50014"/>
    </source>
</evidence>
<evidence type="ECO:0000313" key="6">
    <source>
        <dbReference type="Proteomes" id="UP000314986"/>
    </source>
</evidence>
<feature type="region of interest" description="Disordered" evidence="3">
    <location>
        <begin position="1376"/>
        <end position="1398"/>
    </location>
</feature>
<dbReference type="PROSITE" id="PS00633">
    <property type="entry name" value="BROMODOMAIN_1"/>
    <property type="match status" value="1"/>
</dbReference>